<evidence type="ECO:0000313" key="3">
    <source>
        <dbReference type="Proteomes" id="UP001458880"/>
    </source>
</evidence>
<comment type="caution">
    <text evidence="2">The sequence shown here is derived from an EMBL/GenBank/DDBJ whole genome shotgun (WGS) entry which is preliminary data.</text>
</comment>
<evidence type="ECO:0000313" key="2">
    <source>
        <dbReference type="EMBL" id="KAK9731427.1"/>
    </source>
</evidence>
<dbReference type="InterPro" id="IPR016181">
    <property type="entry name" value="Acyl_CoA_acyltransferase"/>
</dbReference>
<proteinExistence type="predicted"/>
<keyword evidence="3" id="KW-1185">Reference proteome</keyword>
<sequence length="445" mass="52196">MYKWIRPSIIKYPTIWRTFTNKISLHRKEYWIQDITPEYRDQVIKFTLQSFLHDEPLTKLINVPYETRIQEFMNIWKEILNQRSSVICLTKDGNSNPILCGINYTVVLSKTDKDYSSVDTNFDRFLTTIKFIQENGKLFEKLNINEYLYSFGLYVLPEYRGDSIGENLLAARENMCKAFGLKATAACYKLLGLYFHKILIMSAWKRPESVPFPTVWAKFEGKIVRNGIKNIYWIQEVTDEYKSQVLQYMMDEFTLDEPFCKYSKISEDPDVMKQFKEFWWESFKENLALVCLTKDQNGVTHVAGMNCTLLGYKGDDDIVKNKLDEKGLHVFHTLKFVKDQVDPFKKFNITEYLDGMGLYVLPKYRGEGLGIELLRAREPMCRALGLKATLTLFTSKISQILAERVGFKDLYVAEYADLEKNPGLMKFPGIQEHTRAIRFMYLLYE</sequence>
<feature type="domain" description="N-acetyltransferase" evidence="1">
    <location>
        <begin position="356"/>
        <end position="407"/>
    </location>
</feature>
<dbReference type="InterPro" id="IPR000182">
    <property type="entry name" value="GNAT_dom"/>
</dbReference>
<dbReference type="AlphaFoldDB" id="A0AAW1LC05"/>
<dbReference type="Pfam" id="PF00583">
    <property type="entry name" value="Acetyltransf_1"/>
    <property type="match status" value="1"/>
</dbReference>
<dbReference type="GO" id="GO:0008080">
    <property type="term" value="F:N-acetyltransferase activity"/>
    <property type="evidence" value="ECO:0007669"/>
    <property type="project" value="TreeGrafter"/>
</dbReference>
<reference evidence="2 3" key="2">
    <citation type="journal article" date="2024" name="BMC Genomics">
        <title>De novo assembly and annotation of Popillia japonica's genome with initial clues to its potential as an invasive pest.</title>
        <authorList>
            <person name="Cucini C."/>
            <person name="Boschi S."/>
            <person name="Funari R."/>
            <person name="Cardaioli E."/>
            <person name="Iannotti N."/>
            <person name="Marturano G."/>
            <person name="Paoli F."/>
            <person name="Bruttini M."/>
            <person name="Carapelli A."/>
            <person name="Frati F."/>
            <person name="Nardi F."/>
        </authorList>
    </citation>
    <scope>NUCLEOTIDE SEQUENCE [LARGE SCALE GENOMIC DNA]</scope>
    <source>
        <strain evidence="2">DMR45628</strain>
    </source>
</reference>
<name>A0AAW1LC05_POPJA</name>
<gene>
    <name evidence="2" type="ORF">QE152_g13631</name>
</gene>
<organism evidence="2 3">
    <name type="scientific">Popillia japonica</name>
    <name type="common">Japanese beetle</name>
    <dbReference type="NCBI Taxonomy" id="7064"/>
    <lineage>
        <taxon>Eukaryota</taxon>
        <taxon>Metazoa</taxon>
        <taxon>Ecdysozoa</taxon>
        <taxon>Arthropoda</taxon>
        <taxon>Hexapoda</taxon>
        <taxon>Insecta</taxon>
        <taxon>Pterygota</taxon>
        <taxon>Neoptera</taxon>
        <taxon>Endopterygota</taxon>
        <taxon>Coleoptera</taxon>
        <taxon>Polyphaga</taxon>
        <taxon>Scarabaeiformia</taxon>
        <taxon>Scarabaeidae</taxon>
        <taxon>Rutelinae</taxon>
        <taxon>Popillia</taxon>
    </lineage>
</organism>
<reference evidence="2" key="1">
    <citation type="submission" date="2023-05" db="EMBL/GenBank/DDBJ databases">
        <authorList>
            <person name="Nardi F."/>
            <person name="Carapelli A."/>
            <person name="Cucini C."/>
        </authorList>
    </citation>
    <scope>NUCLEOTIDE SEQUENCE</scope>
    <source>
        <strain evidence="2">DMR45628</strain>
        <tissue evidence="2">Testes</tissue>
    </source>
</reference>
<dbReference type="PANTHER" id="PTHR20905:SF32">
    <property type="entry name" value="ARYLALKYLAMINE N-ACETYLTRANSFERASE-LIKE 7, ISOFORM A"/>
    <property type="match status" value="1"/>
</dbReference>
<evidence type="ECO:0000259" key="1">
    <source>
        <dbReference type="Pfam" id="PF00583"/>
    </source>
</evidence>
<dbReference type="PANTHER" id="PTHR20905">
    <property type="entry name" value="N-ACETYLTRANSFERASE-RELATED"/>
    <property type="match status" value="1"/>
</dbReference>
<dbReference type="Gene3D" id="3.40.630.30">
    <property type="match status" value="2"/>
</dbReference>
<accession>A0AAW1LC05</accession>
<dbReference type="Proteomes" id="UP001458880">
    <property type="component" value="Unassembled WGS sequence"/>
</dbReference>
<protein>
    <recommendedName>
        <fullName evidence="1">N-acetyltransferase domain-containing protein</fullName>
    </recommendedName>
</protein>
<dbReference type="EMBL" id="JASPKY010000132">
    <property type="protein sequence ID" value="KAK9731428.1"/>
    <property type="molecule type" value="Genomic_DNA"/>
</dbReference>
<dbReference type="SUPFAM" id="SSF55729">
    <property type="entry name" value="Acyl-CoA N-acyltransferases (Nat)"/>
    <property type="match status" value="2"/>
</dbReference>
<dbReference type="CDD" id="cd04301">
    <property type="entry name" value="NAT_SF"/>
    <property type="match status" value="1"/>
</dbReference>
<dbReference type="EMBL" id="JASPKY010000132">
    <property type="protein sequence ID" value="KAK9731427.1"/>
    <property type="molecule type" value="Genomic_DNA"/>
</dbReference>